<dbReference type="InterPro" id="IPR011128">
    <property type="entry name" value="G3P_DH_NAD-dep_N"/>
</dbReference>
<dbReference type="RefSeq" id="WP_343164496.1">
    <property type="nucleotide sequence ID" value="NZ_JBHRSV010000016.1"/>
</dbReference>
<dbReference type="SUPFAM" id="SSF48179">
    <property type="entry name" value="6-phosphogluconate dehydrogenase C-terminal domain-like"/>
    <property type="match status" value="1"/>
</dbReference>
<evidence type="ECO:0000256" key="6">
    <source>
        <dbReference type="ARBA" id="ARBA00023264"/>
    </source>
</evidence>
<feature type="binding site" evidence="7">
    <location>
        <position position="256"/>
    </location>
    <ligand>
        <name>sn-glycerol 3-phosphate</name>
        <dbReference type="ChEBI" id="CHEBI:57597"/>
    </ligand>
</feature>
<feature type="domain" description="Glycerol-3-phosphate dehydrogenase NAD-dependent N-terminal" evidence="10">
    <location>
        <begin position="7"/>
        <end position="159"/>
    </location>
</feature>
<dbReference type="InterPro" id="IPR008927">
    <property type="entry name" value="6-PGluconate_DH-like_C_sf"/>
</dbReference>
<reference evidence="13" key="1">
    <citation type="journal article" date="2019" name="Int. J. Syst. Evol. Microbiol.">
        <title>The Global Catalogue of Microorganisms (GCM) 10K type strain sequencing project: providing services to taxonomists for standard genome sequencing and annotation.</title>
        <authorList>
            <consortium name="The Broad Institute Genomics Platform"/>
            <consortium name="The Broad Institute Genome Sequencing Center for Infectious Disease"/>
            <person name="Wu L."/>
            <person name="Ma J."/>
        </authorList>
    </citation>
    <scope>NUCLEOTIDE SEQUENCE [LARGE SCALE GENOMIC DNA]</scope>
    <source>
        <strain evidence="13">KCTC 52487</strain>
    </source>
</reference>
<keyword evidence="2 7" id="KW-0444">Lipid biosynthesis</keyword>
<keyword evidence="7" id="KW-0963">Cytoplasm</keyword>
<dbReference type="PANTHER" id="PTHR11728">
    <property type="entry name" value="GLYCEROL-3-PHOSPHATE DEHYDROGENASE"/>
    <property type="match status" value="1"/>
</dbReference>
<feature type="binding site" evidence="7">
    <location>
        <position position="15"/>
    </location>
    <ligand>
        <name>NADPH</name>
        <dbReference type="ChEBI" id="CHEBI:57783"/>
    </ligand>
</feature>
<keyword evidence="7" id="KW-0521">NADP</keyword>
<comment type="catalytic activity">
    <reaction evidence="7 9">
        <text>sn-glycerol 3-phosphate + NADP(+) = dihydroxyacetone phosphate + NADPH + H(+)</text>
        <dbReference type="Rhea" id="RHEA:11096"/>
        <dbReference type="ChEBI" id="CHEBI:15378"/>
        <dbReference type="ChEBI" id="CHEBI:57597"/>
        <dbReference type="ChEBI" id="CHEBI:57642"/>
        <dbReference type="ChEBI" id="CHEBI:57783"/>
        <dbReference type="ChEBI" id="CHEBI:58349"/>
        <dbReference type="EC" id="1.1.1.94"/>
    </reaction>
</comment>
<feature type="binding site" evidence="7">
    <location>
        <position position="279"/>
    </location>
    <ligand>
        <name>NADPH</name>
        <dbReference type="ChEBI" id="CHEBI:57783"/>
    </ligand>
</feature>
<feature type="binding site" evidence="7">
    <location>
        <position position="254"/>
    </location>
    <ligand>
        <name>sn-glycerol 3-phosphate</name>
        <dbReference type="ChEBI" id="CHEBI:57597"/>
    </ligand>
</feature>
<proteinExistence type="inferred from homology"/>
<dbReference type="Pfam" id="PF07479">
    <property type="entry name" value="NAD_Gly3P_dh_C"/>
    <property type="match status" value="1"/>
</dbReference>
<feature type="binding site" evidence="7">
    <location>
        <position position="108"/>
    </location>
    <ligand>
        <name>NADPH</name>
        <dbReference type="ChEBI" id="CHEBI:57783"/>
    </ligand>
</feature>
<feature type="binding site" evidence="7">
    <location>
        <position position="108"/>
    </location>
    <ligand>
        <name>sn-glycerol 3-phosphate</name>
        <dbReference type="ChEBI" id="CHEBI:57597"/>
    </ligand>
</feature>
<evidence type="ECO:0000259" key="10">
    <source>
        <dbReference type="Pfam" id="PF01210"/>
    </source>
</evidence>
<evidence type="ECO:0000256" key="8">
    <source>
        <dbReference type="RuleBase" id="RU000437"/>
    </source>
</evidence>
<keyword evidence="6 7" id="KW-1208">Phospholipid metabolism</keyword>
<comment type="subcellular location">
    <subcellularLocation>
        <location evidence="7">Cytoplasm</location>
    </subcellularLocation>
</comment>
<sequence length="333" mass="34447">MSGYQSIGVIGGGAWGTALAETAAKAGRDVILWCVEPEVAKSINSDRENSVFLPGVRLSESIRATNQIADLADCDAILAVAPAQHMRPVLKAFAPHCREATPVLLCSKGIERGTLKLMTDVLDEEIPSAIPAVLSGPSFAIDVAKGLPTAVTLATRHKSLGTALMNAIGTPRFRPYWSGDLIGAEIGGSVKNVLAIACGISEGKGLGKSAHAALIARGFAEMTRLAVAMGAERETLSGLCGLGDLVLTCSSTQSRNMSCGVALGEGRALADIMGERKAVTEGVATAPAVVELSHRAGVRMPICEAIAAILSGDVSVDDAMEMLLNRPFTVEGE</sequence>
<feature type="binding site" evidence="7">
    <location>
        <position position="191"/>
    </location>
    <ligand>
        <name>sn-glycerol 3-phosphate</name>
        <dbReference type="ChEBI" id="CHEBI:57597"/>
    </ligand>
</feature>
<evidence type="ECO:0000313" key="13">
    <source>
        <dbReference type="Proteomes" id="UP001595379"/>
    </source>
</evidence>
<accession>A0ABV6ZXG5</accession>
<evidence type="ECO:0000313" key="12">
    <source>
        <dbReference type="EMBL" id="MFC2926181.1"/>
    </source>
</evidence>
<keyword evidence="3 7" id="KW-0560">Oxidoreductase</keyword>
<comment type="catalytic activity">
    <reaction evidence="7">
        <text>sn-glycerol 3-phosphate + NAD(+) = dihydroxyacetone phosphate + NADH + H(+)</text>
        <dbReference type="Rhea" id="RHEA:11092"/>
        <dbReference type="ChEBI" id="CHEBI:15378"/>
        <dbReference type="ChEBI" id="CHEBI:57540"/>
        <dbReference type="ChEBI" id="CHEBI:57597"/>
        <dbReference type="ChEBI" id="CHEBI:57642"/>
        <dbReference type="ChEBI" id="CHEBI:57945"/>
        <dbReference type="EC" id="1.1.1.94"/>
    </reaction>
</comment>
<dbReference type="PIRSF" id="PIRSF000114">
    <property type="entry name" value="Glycerol-3-P_dh"/>
    <property type="match status" value="1"/>
</dbReference>
<feature type="binding site" evidence="7">
    <location>
        <position position="281"/>
    </location>
    <ligand>
        <name>NADPH</name>
        <dbReference type="ChEBI" id="CHEBI:57783"/>
    </ligand>
</feature>
<feature type="binding site" evidence="7">
    <location>
        <position position="255"/>
    </location>
    <ligand>
        <name>sn-glycerol 3-phosphate</name>
        <dbReference type="ChEBI" id="CHEBI:57597"/>
    </ligand>
</feature>
<feature type="binding site" evidence="7">
    <location>
        <position position="136"/>
    </location>
    <ligand>
        <name>sn-glycerol 3-phosphate</name>
        <dbReference type="ChEBI" id="CHEBI:57597"/>
    </ligand>
</feature>
<dbReference type="Proteomes" id="UP001595379">
    <property type="component" value="Unassembled WGS sequence"/>
</dbReference>
<feature type="binding site" evidence="7">
    <location>
        <position position="255"/>
    </location>
    <ligand>
        <name>NADPH</name>
        <dbReference type="ChEBI" id="CHEBI:57783"/>
    </ligand>
</feature>
<feature type="binding site" evidence="7">
    <location>
        <position position="140"/>
    </location>
    <ligand>
        <name>NADPH</name>
        <dbReference type="ChEBI" id="CHEBI:57783"/>
    </ligand>
</feature>
<dbReference type="InterPro" id="IPR013328">
    <property type="entry name" value="6PGD_dom2"/>
</dbReference>
<evidence type="ECO:0000256" key="7">
    <source>
        <dbReference type="HAMAP-Rule" id="MF_00394"/>
    </source>
</evidence>
<dbReference type="InterPro" id="IPR006109">
    <property type="entry name" value="G3P_DH_NAD-dep_C"/>
</dbReference>
<feature type="active site" description="Proton acceptor" evidence="7">
    <location>
        <position position="191"/>
    </location>
</feature>
<evidence type="ECO:0000256" key="2">
    <source>
        <dbReference type="ARBA" id="ARBA00022516"/>
    </source>
</evidence>
<feature type="domain" description="Glycerol-3-phosphate dehydrogenase NAD-dependent C-terminal" evidence="11">
    <location>
        <begin position="180"/>
        <end position="321"/>
    </location>
</feature>
<dbReference type="Gene3D" id="3.40.50.720">
    <property type="entry name" value="NAD(P)-binding Rossmann-like Domain"/>
    <property type="match status" value="1"/>
</dbReference>
<dbReference type="InterPro" id="IPR006168">
    <property type="entry name" value="G3P_DH_NAD-dep"/>
</dbReference>
<keyword evidence="7 8" id="KW-0520">NAD</keyword>
<evidence type="ECO:0000256" key="5">
    <source>
        <dbReference type="ARBA" id="ARBA00023209"/>
    </source>
</evidence>
<comment type="similarity">
    <text evidence="1 7 8">Belongs to the NAD-dependent glycerol-3-phosphate dehydrogenase family.</text>
</comment>
<comment type="caution">
    <text evidence="7">Lacks conserved residue(s) required for the propagation of feature annotation.</text>
</comment>
<keyword evidence="4 7" id="KW-0443">Lipid metabolism</keyword>
<dbReference type="SUPFAM" id="SSF51735">
    <property type="entry name" value="NAD(P)-binding Rossmann-fold domains"/>
    <property type="match status" value="1"/>
</dbReference>
<dbReference type="PANTHER" id="PTHR11728:SF1">
    <property type="entry name" value="GLYCEROL-3-PHOSPHATE DEHYDROGENASE [NAD(+)] 2, CHLOROPLASTIC"/>
    <property type="match status" value="1"/>
</dbReference>
<comment type="caution">
    <text evidence="12">The sequence shown here is derived from an EMBL/GenBank/DDBJ whole genome shotgun (WGS) entry which is preliminary data.</text>
</comment>
<protein>
    <recommendedName>
        <fullName evidence="7">Glycerol-3-phosphate dehydrogenase [NAD(P)+]</fullName>
        <ecNumber evidence="7">1.1.1.94</ecNumber>
    </recommendedName>
    <alternativeName>
        <fullName evidence="7">NAD(P)(+)-dependent glycerol-3-phosphate dehydrogenase</fullName>
    </alternativeName>
    <alternativeName>
        <fullName evidence="7">NAD(P)H-dependent dihydroxyacetone-phosphate reductase</fullName>
    </alternativeName>
</protein>
<dbReference type="EC" id="1.1.1.94" evidence="7"/>
<dbReference type="EMBL" id="JBHRSV010000016">
    <property type="protein sequence ID" value="MFC2926181.1"/>
    <property type="molecule type" value="Genomic_DNA"/>
</dbReference>
<keyword evidence="13" id="KW-1185">Reference proteome</keyword>
<comment type="function">
    <text evidence="7">Catalyzes the reduction of the glycolytic intermediate dihydroxyacetone phosphate (DHAP) to sn-glycerol 3-phosphate (G3P), the key precursor for phospholipid synthesis.</text>
</comment>
<evidence type="ECO:0000256" key="4">
    <source>
        <dbReference type="ARBA" id="ARBA00023098"/>
    </source>
</evidence>
<dbReference type="InterPro" id="IPR036291">
    <property type="entry name" value="NAD(P)-bd_dom_sf"/>
</dbReference>
<evidence type="ECO:0000256" key="3">
    <source>
        <dbReference type="ARBA" id="ARBA00023002"/>
    </source>
</evidence>
<keyword evidence="7" id="KW-0547">Nucleotide-binding</keyword>
<gene>
    <name evidence="7" type="primary">gpsA</name>
    <name evidence="12" type="ORF">ACFOOR_08685</name>
</gene>
<evidence type="ECO:0000256" key="1">
    <source>
        <dbReference type="ARBA" id="ARBA00011009"/>
    </source>
</evidence>
<feature type="binding site" evidence="7">
    <location>
        <position position="138"/>
    </location>
    <ligand>
        <name>sn-glycerol 3-phosphate</name>
        <dbReference type="ChEBI" id="CHEBI:57597"/>
    </ligand>
</feature>
<dbReference type="PRINTS" id="PR00077">
    <property type="entry name" value="GPDHDRGNASE"/>
</dbReference>
<keyword evidence="5 7" id="KW-0594">Phospholipid biosynthesis</keyword>
<dbReference type="PROSITE" id="PS00957">
    <property type="entry name" value="NAD_G3PDH"/>
    <property type="match status" value="1"/>
</dbReference>
<dbReference type="Gene3D" id="1.10.1040.10">
    <property type="entry name" value="N-(1-d-carboxylethyl)-l-norvaline Dehydrogenase, domain 2"/>
    <property type="match status" value="1"/>
</dbReference>
<organism evidence="12 13">
    <name type="scientific">Hyphobacterium vulgare</name>
    <dbReference type="NCBI Taxonomy" id="1736751"/>
    <lineage>
        <taxon>Bacteria</taxon>
        <taxon>Pseudomonadati</taxon>
        <taxon>Pseudomonadota</taxon>
        <taxon>Alphaproteobacteria</taxon>
        <taxon>Maricaulales</taxon>
        <taxon>Maricaulaceae</taxon>
        <taxon>Hyphobacterium</taxon>
    </lineage>
</organism>
<dbReference type="Pfam" id="PF01210">
    <property type="entry name" value="NAD_Gly3P_dh_N"/>
    <property type="match status" value="1"/>
</dbReference>
<dbReference type="GO" id="GO:0047952">
    <property type="term" value="F:glycerol-3-phosphate dehydrogenase [NAD(P)+] activity"/>
    <property type="evidence" value="ECO:0007669"/>
    <property type="project" value="UniProtKB-EC"/>
</dbReference>
<name>A0ABV6ZXG5_9PROT</name>
<feature type="binding site" evidence="7">
    <location>
        <position position="244"/>
    </location>
    <ligand>
        <name>sn-glycerol 3-phosphate</name>
        <dbReference type="ChEBI" id="CHEBI:57597"/>
    </ligand>
</feature>
<evidence type="ECO:0000259" key="11">
    <source>
        <dbReference type="Pfam" id="PF07479"/>
    </source>
</evidence>
<evidence type="ECO:0000256" key="9">
    <source>
        <dbReference type="RuleBase" id="RU000439"/>
    </source>
</evidence>
<dbReference type="NCBIfam" id="NF000940">
    <property type="entry name" value="PRK00094.1-2"/>
    <property type="match status" value="1"/>
</dbReference>
<comment type="pathway">
    <text evidence="7">Membrane lipid metabolism; glycerophospholipid metabolism.</text>
</comment>
<dbReference type="HAMAP" id="MF_00394">
    <property type="entry name" value="NAD_Glyc3P_dehydrog"/>
    <property type="match status" value="1"/>
</dbReference>
<dbReference type="NCBIfam" id="NF000942">
    <property type="entry name" value="PRK00094.1-4"/>
    <property type="match status" value="1"/>
</dbReference>